<proteinExistence type="inferred from homology"/>
<name>A0A2W2E6S6_9ACTN</name>
<dbReference type="Pfam" id="PF01041">
    <property type="entry name" value="DegT_DnrJ_EryC1"/>
    <property type="match status" value="1"/>
</dbReference>
<dbReference type="OrthoDB" id="5342089at2"/>
<sequence length="373" mass="38649">MPKIPLVDLAAAHVEVAEEVETGFKRVIADTAFIGGAEVAAFEREYAAFCGVGHCVGVANGTDAIELALRAVGVGPGAEVILPANTFIATAEAVARAGGRPVLVDCDPQSYLIDVDAALAAVTPATRAVVPVHLYGQLADVERLRAGLAGRDVAVVEDAAQCQGATRHGRQAGADGIAATSFYPGKNLGAYGDAGAVVTADADLATTVRTLGSHGGLTKYAHDIVGVNSRLDGLQAVVLRAKLARLADWNARRRAAAARYHELLAPLDVVRPVTVDGNEHVWHIYCVRVPGDGAPARRDEVLSRLNAAGVGAGIHYPVPVHRTGAFADLGYPAGAFPHAERAATELLSLPIYPQITPAQQARVAEALATALTD</sequence>
<dbReference type="GO" id="GO:0030170">
    <property type="term" value="F:pyridoxal phosphate binding"/>
    <property type="evidence" value="ECO:0007669"/>
    <property type="project" value="TreeGrafter"/>
</dbReference>
<dbReference type="PANTHER" id="PTHR30244">
    <property type="entry name" value="TRANSAMINASE"/>
    <property type="match status" value="1"/>
</dbReference>
<dbReference type="AlphaFoldDB" id="A0A2W2E6S6"/>
<dbReference type="SUPFAM" id="SSF53383">
    <property type="entry name" value="PLP-dependent transferases"/>
    <property type="match status" value="1"/>
</dbReference>
<dbReference type="RefSeq" id="WP_111217159.1">
    <property type="nucleotide sequence ID" value="NZ_POTY01000193.1"/>
</dbReference>
<evidence type="ECO:0000256" key="1">
    <source>
        <dbReference type="ARBA" id="ARBA00022898"/>
    </source>
</evidence>
<evidence type="ECO:0000313" key="4">
    <source>
        <dbReference type="EMBL" id="PZG12915.1"/>
    </source>
</evidence>
<dbReference type="EMBL" id="POTY01000193">
    <property type="protein sequence ID" value="PZG12915.1"/>
    <property type="molecule type" value="Genomic_DNA"/>
</dbReference>
<evidence type="ECO:0000256" key="3">
    <source>
        <dbReference type="RuleBase" id="RU004508"/>
    </source>
</evidence>
<protein>
    <submittedName>
        <fullName evidence="4">Erythromycin biosynthesis sensory transduction protein eryC1</fullName>
    </submittedName>
</protein>
<organism evidence="4 5">
    <name type="scientific">Micromonospora craterilacus</name>
    <dbReference type="NCBI Taxonomy" id="1655439"/>
    <lineage>
        <taxon>Bacteria</taxon>
        <taxon>Bacillati</taxon>
        <taxon>Actinomycetota</taxon>
        <taxon>Actinomycetes</taxon>
        <taxon>Micromonosporales</taxon>
        <taxon>Micromonosporaceae</taxon>
        <taxon>Micromonospora</taxon>
    </lineage>
</organism>
<dbReference type="InterPro" id="IPR015424">
    <property type="entry name" value="PyrdxlP-dep_Trfase"/>
</dbReference>
<accession>A0A2W2E6S6</accession>
<dbReference type="InterPro" id="IPR015421">
    <property type="entry name" value="PyrdxlP-dep_Trfase_major"/>
</dbReference>
<evidence type="ECO:0000313" key="5">
    <source>
        <dbReference type="Proteomes" id="UP000248924"/>
    </source>
</evidence>
<comment type="caution">
    <text evidence="4">The sequence shown here is derived from an EMBL/GenBank/DDBJ whole genome shotgun (WGS) entry which is preliminary data.</text>
</comment>
<evidence type="ECO:0000256" key="2">
    <source>
        <dbReference type="ARBA" id="ARBA00037999"/>
    </source>
</evidence>
<reference evidence="4 5" key="1">
    <citation type="submission" date="2018-01" db="EMBL/GenBank/DDBJ databases">
        <title>Draft genome sequence of Jishengella sp. NA12.</title>
        <authorList>
            <person name="Sahin N."/>
            <person name="Ay H."/>
            <person name="Saygin H."/>
        </authorList>
    </citation>
    <scope>NUCLEOTIDE SEQUENCE [LARGE SCALE GENOMIC DNA]</scope>
    <source>
        <strain evidence="4 5">NA12</strain>
    </source>
</reference>
<dbReference type="CDD" id="cd00616">
    <property type="entry name" value="AHBA_syn"/>
    <property type="match status" value="1"/>
</dbReference>
<dbReference type="PIRSF" id="PIRSF000390">
    <property type="entry name" value="PLP_StrS"/>
    <property type="match status" value="1"/>
</dbReference>
<dbReference type="PANTHER" id="PTHR30244:SF36">
    <property type="entry name" value="3-OXO-GLUCOSE-6-PHOSPHATE:GLUTAMATE AMINOTRANSFERASE"/>
    <property type="match status" value="1"/>
</dbReference>
<dbReference type="InterPro" id="IPR000653">
    <property type="entry name" value="DegT/StrS_aminotransferase"/>
</dbReference>
<keyword evidence="1 3" id="KW-0663">Pyridoxal phosphate</keyword>
<keyword evidence="5" id="KW-1185">Reference proteome</keyword>
<dbReference type="GO" id="GO:0008483">
    <property type="term" value="F:transaminase activity"/>
    <property type="evidence" value="ECO:0007669"/>
    <property type="project" value="TreeGrafter"/>
</dbReference>
<comment type="similarity">
    <text evidence="2 3">Belongs to the DegT/DnrJ/EryC1 family.</text>
</comment>
<dbReference type="GO" id="GO:0000271">
    <property type="term" value="P:polysaccharide biosynthetic process"/>
    <property type="evidence" value="ECO:0007669"/>
    <property type="project" value="TreeGrafter"/>
</dbReference>
<dbReference type="InterPro" id="IPR015422">
    <property type="entry name" value="PyrdxlP-dep_Trfase_small"/>
</dbReference>
<gene>
    <name evidence="4" type="ORF">C1I95_24815</name>
</gene>
<dbReference type="Gene3D" id="3.90.1150.10">
    <property type="entry name" value="Aspartate Aminotransferase, domain 1"/>
    <property type="match status" value="1"/>
</dbReference>
<dbReference type="Proteomes" id="UP000248924">
    <property type="component" value="Unassembled WGS sequence"/>
</dbReference>
<dbReference type="Gene3D" id="3.40.640.10">
    <property type="entry name" value="Type I PLP-dependent aspartate aminotransferase-like (Major domain)"/>
    <property type="match status" value="1"/>
</dbReference>